<dbReference type="AlphaFoldDB" id="A0A918GLK5"/>
<organism evidence="2 3">
    <name type="scientific">Actinokineospora fastidiosa</name>
    <dbReference type="NCBI Taxonomy" id="1816"/>
    <lineage>
        <taxon>Bacteria</taxon>
        <taxon>Bacillati</taxon>
        <taxon>Actinomycetota</taxon>
        <taxon>Actinomycetes</taxon>
        <taxon>Pseudonocardiales</taxon>
        <taxon>Pseudonocardiaceae</taxon>
        <taxon>Actinokineospora</taxon>
    </lineage>
</organism>
<evidence type="ECO:0000313" key="3">
    <source>
        <dbReference type="Proteomes" id="UP000660680"/>
    </source>
</evidence>
<protein>
    <recommendedName>
        <fullName evidence="1">Dual OB-containing domain-containing protein</fullName>
    </recommendedName>
</protein>
<dbReference type="EMBL" id="BMRB01000004">
    <property type="protein sequence ID" value="GGS46257.1"/>
    <property type="molecule type" value="Genomic_DNA"/>
</dbReference>
<feature type="domain" description="Dual OB-containing" evidence="1">
    <location>
        <begin position="14"/>
        <end position="77"/>
    </location>
</feature>
<comment type="caution">
    <text evidence="2">The sequence shown here is derived from an EMBL/GenBank/DDBJ whole genome shotgun (WGS) entry which is preliminary data.</text>
</comment>
<dbReference type="InterPro" id="IPR054335">
    <property type="entry name" value="DuOB_dom"/>
</dbReference>
<name>A0A918GLK5_9PSEU</name>
<dbReference type="Pfam" id="PF22557">
    <property type="entry name" value="DuOB"/>
    <property type="match status" value="1"/>
</dbReference>
<dbReference type="Proteomes" id="UP000660680">
    <property type="component" value="Unassembled WGS sequence"/>
</dbReference>
<accession>A0A918GLK5</accession>
<evidence type="ECO:0000313" key="2">
    <source>
        <dbReference type="EMBL" id="GGS46257.1"/>
    </source>
</evidence>
<proteinExistence type="predicted"/>
<dbReference type="RefSeq" id="WP_229787255.1">
    <property type="nucleotide sequence ID" value="NZ_BMRB01000004.1"/>
</dbReference>
<keyword evidence="3" id="KW-1185">Reference proteome</keyword>
<evidence type="ECO:0000259" key="1">
    <source>
        <dbReference type="Pfam" id="PF22557"/>
    </source>
</evidence>
<reference evidence="2" key="1">
    <citation type="journal article" date="2014" name="Int. J. Syst. Evol. Microbiol.">
        <title>Complete genome sequence of Corynebacterium casei LMG S-19264T (=DSM 44701T), isolated from a smear-ripened cheese.</title>
        <authorList>
            <consortium name="US DOE Joint Genome Institute (JGI-PGF)"/>
            <person name="Walter F."/>
            <person name="Albersmeier A."/>
            <person name="Kalinowski J."/>
            <person name="Ruckert C."/>
        </authorList>
    </citation>
    <scope>NUCLEOTIDE SEQUENCE</scope>
    <source>
        <strain evidence="2">JCM 3276</strain>
    </source>
</reference>
<reference evidence="2" key="2">
    <citation type="submission" date="2020-09" db="EMBL/GenBank/DDBJ databases">
        <authorList>
            <person name="Sun Q."/>
            <person name="Ohkuma M."/>
        </authorList>
    </citation>
    <scope>NUCLEOTIDE SEQUENCE</scope>
    <source>
        <strain evidence="2">JCM 3276</strain>
    </source>
</reference>
<gene>
    <name evidence="2" type="ORF">GCM10010171_46830</name>
</gene>
<sequence>MAVKVSPAHRFASDRRPVVRARFEHAGHAYALKLTDPVQEERYRARGTGSYPLRESILTVSLAEEFDDRFYKLVAAIIERPPPS</sequence>